<dbReference type="EMBL" id="JAFJYH010000060">
    <property type="protein sequence ID" value="KAG4421741.1"/>
    <property type="molecule type" value="Genomic_DNA"/>
</dbReference>
<evidence type="ECO:0000313" key="1">
    <source>
        <dbReference type="EMBL" id="KAG4421741.1"/>
    </source>
</evidence>
<gene>
    <name evidence="1" type="ORF">IFR04_005117</name>
</gene>
<evidence type="ECO:0000313" key="2">
    <source>
        <dbReference type="Proteomes" id="UP000664132"/>
    </source>
</evidence>
<name>A0A8H7TLT1_9HELO</name>
<comment type="caution">
    <text evidence="1">The sequence shown here is derived from an EMBL/GenBank/DDBJ whole genome shotgun (WGS) entry which is preliminary data.</text>
</comment>
<protein>
    <submittedName>
        <fullName evidence="1">Uncharacterized protein</fullName>
    </submittedName>
</protein>
<reference evidence="1" key="1">
    <citation type="submission" date="2021-02" db="EMBL/GenBank/DDBJ databases">
        <title>Genome sequence Cadophora malorum strain M34.</title>
        <authorList>
            <person name="Stefanovic E."/>
            <person name="Vu D."/>
            <person name="Scully C."/>
            <person name="Dijksterhuis J."/>
            <person name="Roader J."/>
            <person name="Houbraken J."/>
        </authorList>
    </citation>
    <scope>NUCLEOTIDE SEQUENCE</scope>
    <source>
        <strain evidence="1">M34</strain>
    </source>
</reference>
<sequence length="393" mass="45011">MPTLVEWRDALGLADVATRARMALTLNQAGLGAGCLVWLRPRPSGGRHPCTGKRHHCKVEGLAHANIENLAVILYVREVSPKKFMYALATITSHTRPTAKIVIGEGMSYPSSRPRFDFEKDYRLPDISYIEIDHIYQVSGDQLRQFNNPSSDCRLAEESHSRLLSVMSLREEKWVSSEVLLLRERRDPRKTPRVDQMLKAEERKSRLQSTATTWDPNYQTYRRPVVRSTKPNSELSGQEFLERYEHGPVPYSREPWAPASSYDTLRARQETVPTRLDEGPTWGETIRWYIKVALLDKMVSSKIRTPSPQYSDIVLGPGHYLRVFQDGTLERRTTLSDTLDNVLARSQVQRAPLMRYFEGILANRKALNARSQRPLPIPEPTSLRFSKFGKLPL</sequence>
<organism evidence="1 2">
    <name type="scientific">Cadophora malorum</name>
    <dbReference type="NCBI Taxonomy" id="108018"/>
    <lineage>
        <taxon>Eukaryota</taxon>
        <taxon>Fungi</taxon>
        <taxon>Dikarya</taxon>
        <taxon>Ascomycota</taxon>
        <taxon>Pezizomycotina</taxon>
        <taxon>Leotiomycetes</taxon>
        <taxon>Helotiales</taxon>
        <taxon>Ploettnerulaceae</taxon>
        <taxon>Cadophora</taxon>
    </lineage>
</organism>
<dbReference type="Proteomes" id="UP000664132">
    <property type="component" value="Unassembled WGS sequence"/>
</dbReference>
<keyword evidence="2" id="KW-1185">Reference proteome</keyword>
<accession>A0A8H7TLT1</accession>
<proteinExistence type="predicted"/>
<dbReference type="AlphaFoldDB" id="A0A8H7TLT1"/>